<proteinExistence type="predicted"/>
<feature type="region of interest" description="Disordered" evidence="1">
    <location>
        <begin position="300"/>
        <end position="346"/>
    </location>
</feature>
<reference evidence="2 3" key="1">
    <citation type="journal article" date="2021" name="Commun. Biol.">
        <title>The genome of Shorea leprosula (Dipterocarpaceae) highlights the ecological relevance of drought in aseasonal tropical rainforests.</title>
        <authorList>
            <person name="Ng K.K.S."/>
            <person name="Kobayashi M.J."/>
            <person name="Fawcett J.A."/>
            <person name="Hatakeyama M."/>
            <person name="Paape T."/>
            <person name="Ng C.H."/>
            <person name="Ang C.C."/>
            <person name="Tnah L.H."/>
            <person name="Lee C.T."/>
            <person name="Nishiyama T."/>
            <person name="Sese J."/>
            <person name="O'Brien M.J."/>
            <person name="Copetti D."/>
            <person name="Mohd Noor M.I."/>
            <person name="Ong R.C."/>
            <person name="Putra M."/>
            <person name="Sireger I.Z."/>
            <person name="Indrioko S."/>
            <person name="Kosugi Y."/>
            <person name="Izuno A."/>
            <person name="Isagi Y."/>
            <person name="Lee S.L."/>
            <person name="Shimizu K.K."/>
        </authorList>
    </citation>
    <scope>NUCLEOTIDE SEQUENCE [LARGE SCALE GENOMIC DNA]</scope>
    <source>
        <strain evidence="2">214</strain>
    </source>
</reference>
<evidence type="ECO:0000256" key="1">
    <source>
        <dbReference type="SAM" id="MobiDB-lite"/>
    </source>
</evidence>
<name>A0AAV5I6I9_9ROSI</name>
<sequence>MRMMSGSDNLGGNWRRVHITMLASGSMAGCMAVVSMKSINAPYVQGRFYFWELMDNFDGCDENISVMHAAMAEVAATEAQMFVNKPDGMVREERGPYSDPQHPYFYEEEDVWMAPGFINQFYEVPDYWKTYVHDVNQEREMWLNSFYKAPLRLPMPAELEYWWLKDETPEFVLVNKEPEPDPEDPTKLVYTEDPLVLHPPTERKVKMLTQRRLSFCISGFDEFYGLKEVEKKESMWKSVVLAVENALKPVLDKLENWSEEKKKASEMKLQLIEKELEHIKAELCLEEALEDLDEELKMREKEDKKGEVGLQQDEDTSVVAKQEEKAGSQEEVGEDEDEYEENKEEDDVIPSILDLLEIRTQQIMIRRESSLGNHHFHHLHCHLLPLAVFQLFHLDCNNQFCLLNKVY</sequence>
<dbReference type="EMBL" id="BPVZ01000007">
    <property type="protein sequence ID" value="GKU93919.1"/>
    <property type="molecule type" value="Genomic_DNA"/>
</dbReference>
<protein>
    <submittedName>
        <fullName evidence="2">Uncharacterized protein</fullName>
    </submittedName>
</protein>
<dbReference type="Proteomes" id="UP001054252">
    <property type="component" value="Unassembled WGS sequence"/>
</dbReference>
<dbReference type="PROSITE" id="PS51257">
    <property type="entry name" value="PROKAR_LIPOPROTEIN"/>
    <property type="match status" value="1"/>
</dbReference>
<comment type="caution">
    <text evidence="2">The sequence shown here is derived from an EMBL/GenBank/DDBJ whole genome shotgun (WGS) entry which is preliminary data.</text>
</comment>
<evidence type="ECO:0000313" key="3">
    <source>
        <dbReference type="Proteomes" id="UP001054252"/>
    </source>
</evidence>
<organism evidence="2 3">
    <name type="scientific">Rubroshorea leprosula</name>
    <dbReference type="NCBI Taxonomy" id="152421"/>
    <lineage>
        <taxon>Eukaryota</taxon>
        <taxon>Viridiplantae</taxon>
        <taxon>Streptophyta</taxon>
        <taxon>Embryophyta</taxon>
        <taxon>Tracheophyta</taxon>
        <taxon>Spermatophyta</taxon>
        <taxon>Magnoliopsida</taxon>
        <taxon>eudicotyledons</taxon>
        <taxon>Gunneridae</taxon>
        <taxon>Pentapetalae</taxon>
        <taxon>rosids</taxon>
        <taxon>malvids</taxon>
        <taxon>Malvales</taxon>
        <taxon>Dipterocarpaceae</taxon>
        <taxon>Rubroshorea</taxon>
    </lineage>
</organism>
<gene>
    <name evidence="2" type="ORF">SLEP1_g7471</name>
</gene>
<evidence type="ECO:0000313" key="2">
    <source>
        <dbReference type="EMBL" id="GKU93919.1"/>
    </source>
</evidence>
<accession>A0AAV5I6I9</accession>
<feature type="compositionally biased region" description="Acidic residues" evidence="1">
    <location>
        <begin position="331"/>
        <end position="346"/>
    </location>
</feature>
<keyword evidence="3" id="KW-1185">Reference proteome</keyword>
<dbReference type="AlphaFoldDB" id="A0AAV5I6I9"/>